<dbReference type="InterPro" id="IPR011009">
    <property type="entry name" value="Kinase-like_dom_sf"/>
</dbReference>
<dbReference type="SUPFAM" id="SSF56112">
    <property type="entry name" value="Protein kinase-like (PK-like)"/>
    <property type="match status" value="1"/>
</dbReference>
<dbReference type="Gene3D" id="1.10.510.10">
    <property type="entry name" value="Transferase(Phosphotransferase) domain 1"/>
    <property type="match status" value="1"/>
</dbReference>
<dbReference type="EMBL" id="MU859062">
    <property type="protein sequence ID" value="KAK3956846.1"/>
    <property type="molecule type" value="Genomic_DNA"/>
</dbReference>
<evidence type="ECO:0000313" key="2">
    <source>
        <dbReference type="EMBL" id="KAK3956846.1"/>
    </source>
</evidence>
<reference evidence="2" key="2">
    <citation type="submission" date="2023-06" db="EMBL/GenBank/DDBJ databases">
        <authorList>
            <consortium name="Lawrence Berkeley National Laboratory"/>
            <person name="Mondo S.J."/>
            <person name="Hensen N."/>
            <person name="Bonometti L."/>
            <person name="Westerberg I."/>
            <person name="Brannstrom I.O."/>
            <person name="Guillou S."/>
            <person name="Cros-Aarteil S."/>
            <person name="Calhoun S."/>
            <person name="Haridas S."/>
            <person name="Kuo A."/>
            <person name="Pangilinan J."/>
            <person name="Riley R."/>
            <person name="Labutti K."/>
            <person name="Andreopoulos B."/>
            <person name="Lipzen A."/>
            <person name="Chen C."/>
            <person name="Yanf M."/>
            <person name="Daum C."/>
            <person name="Ng V."/>
            <person name="Clum A."/>
            <person name="Steindorff A."/>
            <person name="Ohm R."/>
            <person name="Martin F."/>
            <person name="Silar P."/>
            <person name="Natvig D."/>
            <person name="Lalanne C."/>
            <person name="Gautier V."/>
            <person name="Ament-Velasquez S.L."/>
            <person name="Kruys A."/>
            <person name="Hutchinson M.I."/>
            <person name="Powell A.J."/>
            <person name="Barry K."/>
            <person name="Miller A.N."/>
            <person name="Grigoriev I.V."/>
            <person name="Debuchy R."/>
            <person name="Gladieux P."/>
            <person name="Thoren M.H."/>
            <person name="Johannesson H."/>
        </authorList>
    </citation>
    <scope>NUCLEOTIDE SEQUENCE</scope>
    <source>
        <strain evidence="2">CBS 626.80</strain>
    </source>
</reference>
<dbReference type="GO" id="GO:0004672">
    <property type="term" value="F:protein kinase activity"/>
    <property type="evidence" value="ECO:0007669"/>
    <property type="project" value="InterPro"/>
</dbReference>
<dbReference type="PANTHER" id="PTHR37542">
    <property type="entry name" value="HELO DOMAIN-CONTAINING PROTEIN-RELATED"/>
    <property type="match status" value="1"/>
</dbReference>
<evidence type="ECO:0000259" key="1">
    <source>
        <dbReference type="PROSITE" id="PS50011"/>
    </source>
</evidence>
<evidence type="ECO:0000313" key="3">
    <source>
        <dbReference type="Proteomes" id="UP001303222"/>
    </source>
</evidence>
<protein>
    <recommendedName>
        <fullName evidence="1">Protein kinase domain-containing protein</fullName>
    </recommendedName>
</protein>
<organism evidence="2 3">
    <name type="scientific">Pseudoneurospora amorphoporcata</name>
    <dbReference type="NCBI Taxonomy" id="241081"/>
    <lineage>
        <taxon>Eukaryota</taxon>
        <taxon>Fungi</taxon>
        <taxon>Dikarya</taxon>
        <taxon>Ascomycota</taxon>
        <taxon>Pezizomycotina</taxon>
        <taxon>Sordariomycetes</taxon>
        <taxon>Sordariomycetidae</taxon>
        <taxon>Sordariales</taxon>
        <taxon>Sordariaceae</taxon>
        <taxon>Pseudoneurospora</taxon>
    </lineage>
</organism>
<comment type="caution">
    <text evidence="2">The sequence shown here is derived from an EMBL/GenBank/DDBJ whole genome shotgun (WGS) entry which is preliminary data.</text>
</comment>
<proteinExistence type="predicted"/>
<accession>A0AAN6P511</accession>
<dbReference type="Proteomes" id="UP001303222">
    <property type="component" value="Unassembled WGS sequence"/>
</dbReference>
<sequence>MFEPLSIIGLVINCFEIGDKVVAVCSSWINVDSEVRDRSLIIETHWQTTKLQLDFLRRIGSLLNDDLCRLIDELLLQLSQKLTLAESVLKKISKKHSPARSGAWGLVHKAKKASWPWEKESLDQIIDDLDTWHRRFHPLLFMVTKTTSPDVDTALAEAQSASGEKSRARGLPSARKNPLGLATGIRRVLLSSPDQCRPKFFSGGHIETTDILFSEVKAGRLEQDSKWYIIDTVHVGPLQRDRDVLQDVSTLATKLTQADPLTFGLLNCKGVIPVQSQSVASSASSQSSSPSKGRHTYTSFQLILRSPEGMPVLQSLRQLLLNSDEHISLSRKMRIARELAKAIHYVHTFAFVHKNVRPESILCFEDDGASRSHAFLVGFDAFRAAGGGTAMTGDMTWERNVYRHPLRQGLDPAERYRMQHDIYSLGVCLLEIGLWETFVEYIAGGEDDSGRPHAKAGKAYYRFQKWLKEKEKTVTSDTQISTTFGALAFGHKDYLVEQARSRLAPRMGDRYANLVLSCLTCLDDDNEDFGGPDVDDETVAVCFAERILKGLDQISMI</sequence>
<dbReference type="GO" id="GO:0005524">
    <property type="term" value="F:ATP binding"/>
    <property type="evidence" value="ECO:0007669"/>
    <property type="project" value="InterPro"/>
</dbReference>
<dbReference type="InterPro" id="IPR000719">
    <property type="entry name" value="Prot_kinase_dom"/>
</dbReference>
<name>A0AAN6P511_9PEZI</name>
<feature type="domain" description="Protein kinase" evidence="1">
    <location>
        <begin position="93"/>
        <end position="557"/>
    </location>
</feature>
<dbReference type="AlphaFoldDB" id="A0AAN6P511"/>
<dbReference type="PROSITE" id="PS50011">
    <property type="entry name" value="PROTEIN_KINASE_DOM"/>
    <property type="match status" value="1"/>
</dbReference>
<dbReference type="PANTHER" id="PTHR37542:SF1">
    <property type="entry name" value="PRION-INHIBITION AND PROPAGATION HELO DOMAIN-CONTAINING PROTEIN"/>
    <property type="match status" value="1"/>
</dbReference>
<reference evidence="2" key="1">
    <citation type="journal article" date="2023" name="Mol. Phylogenet. Evol.">
        <title>Genome-scale phylogeny and comparative genomics of the fungal order Sordariales.</title>
        <authorList>
            <person name="Hensen N."/>
            <person name="Bonometti L."/>
            <person name="Westerberg I."/>
            <person name="Brannstrom I.O."/>
            <person name="Guillou S."/>
            <person name="Cros-Aarteil S."/>
            <person name="Calhoun S."/>
            <person name="Haridas S."/>
            <person name="Kuo A."/>
            <person name="Mondo S."/>
            <person name="Pangilinan J."/>
            <person name="Riley R."/>
            <person name="LaButti K."/>
            <person name="Andreopoulos B."/>
            <person name="Lipzen A."/>
            <person name="Chen C."/>
            <person name="Yan M."/>
            <person name="Daum C."/>
            <person name="Ng V."/>
            <person name="Clum A."/>
            <person name="Steindorff A."/>
            <person name="Ohm R.A."/>
            <person name="Martin F."/>
            <person name="Silar P."/>
            <person name="Natvig D.O."/>
            <person name="Lalanne C."/>
            <person name="Gautier V."/>
            <person name="Ament-Velasquez S.L."/>
            <person name="Kruys A."/>
            <person name="Hutchinson M.I."/>
            <person name="Powell A.J."/>
            <person name="Barry K."/>
            <person name="Miller A.N."/>
            <person name="Grigoriev I.V."/>
            <person name="Debuchy R."/>
            <person name="Gladieux P."/>
            <person name="Hiltunen Thoren M."/>
            <person name="Johannesson H."/>
        </authorList>
    </citation>
    <scope>NUCLEOTIDE SEQUENCE</scope>
    <source>
        <strain evidence="2">CBS 626.80</strain>
    </source>
</reference>
<gene>
    <name evidence="2" type="ORF">QBC32DRAFT_329736</name>
</gene>
<keyword evidence="3" id="KW-1185">Reference proteome</keyword>